<accession>A0A8S2DL22</accession>
<evidence type="ECO:0000313" key="2">
    <source>
        <dbReference type="EMBL" id="CAF0982628.1"/>
    </source>
</evidence>
<feature type="compositionally biased region" description="Polar residues" evidence="1">
    <location>
        <begin position="168"/>
        <end position="193"/>
    </location>
</feature>
<dbReference type="EMBL" id="CAJNOK010005730">
    <property type="protein sequence ID" value="CAF0982628.1"/>
    <property type="molecule type" value="Genomic_DNA"/>
</dbReference>
<feature type="region of interest" description="Disordered" evidence="1">
    <location>
        <begin position="22"/>
        <end position="48"/>
    </location>
</feature>
<proteinExistence type="predicted"/>
<feature type="region of interest" description="Disordered" evidence="1">
    <location>
        <begin position="62"/>
        <end position="281"/>
    </location>
</feature>
<feature type="compositionally biased region" description="Low complexity" evidence="1">
    <location>
        <begin position="123"/>
        <end position="158"/>
    </location>
</feature>
<dbReference type="Proteomes" id="UP000677228">
    <property type="component" value="Unassembled WGS sequence"/>
</dbReference>
<protein>
    <submittedName>
        <fullName evidence="2">Uncharacterized protein</fullName>
    </submittedName>
</protein>
<sequence>MSGGLGDYNKAKVANVFGIQLRPKHEKQRTSISTSTADCIPSDNNKKTENVLDKYRSICDFRTSNDLSSPNSNIKNTNGFNRSTSSTSTTPKLQPKKKPLDVNVSLTTPSVKKSATSENVVKQQQQSQSQQQQQLLSSPSPQMHKNSSSSTNTSSRKNSLLKSDDISIASTNTTSNHSSVPSRKTSLTSTANTKLPHAQTVHSLDKSTEQPSQRKTSITQTASAAELTKKPSATTTAAMADDEKPLYRRQLSKTLDNATGKKEHQQQSHTDGPQTPSTKKR</sequence>
<dbReference type="EMBL" id="CAJOBA010005736">
    <property type="protein sequence ID" value="CAF3753115.1"/>
    <property type="molecule type" value="Genomic_DNA"/>
</dbReference>
<evidence type="ECO:0000313" key="3">
    <source>
        <dbReference type="EMBL" id="CAF3753115.1"/>
    </source>
</evidence>
<comment type="caution">
    <text evidence="2">The sequence shown here is derived from an EMBL/GenBank/DDBJ whole genome shotgun (WGS) entry which is preliminary data.</text>
</comment>
<feature type="compositionally biased region" description="Polar residues" evidence="1">
    <location>
        <begin position="104"/>
        <end position="122"/>
    </location>
</feature>
<dbReference type="AlphaFoldDB" id="A0A8S2DL22"/>
<gene>
    <name evidence="2" type="ORF">OVA965_LOCUS13666</name>
    <name evidence="3" type="ORF">TMI583_LOCUS13669</name>
</gene>
<name>A0A8S2DL22_9BILA</name>
<organism evidence="2 4">
    <name type="scientific">Didymodactylos carnosus</name>
    <dbReference type="NCBI Taxonomy" id="1234261"/>
    <lineage>
        <taxon>Eukaryota</taxon>
        <taxon>Metazoa</taxon>
        <taxon>Spiralia</taxon>
        <taxon>Gnathifera</taxon>
        <taxon>Rotifera</taxon>
        <taxon>Eurotatoria</taxon>
        <taxon>Bdelloidea</taxon>
        <taxon>Philodinida</taxon>
        <taxon>Philodinidae</taxon>
        <taxon>Didymodactylos</taxon>
    </lineage>
</organism>
<feature type="compositionally biased region" description="Polar residues" evidence="1">
    <location>
        <begin position="209"/>
        <end position="223"/>
    </location>
</feature>
<feature type="compositionally biased region" description="Polar residues" evidence="1">
    <location>
        <begin position="62"/>
        <end position="82"/>
    </location>
</feature>
<reference evidence="2" key="1">
    <citation type="submission" date="2021-02" db="EMBL/GenBank/DDBJ databases">
        <authorList>
            <person name="Nowell W R."/>
        </authorList>
    </citation>
    <scope>NUCLEOTIDE SEQUENCE</scope>
</reference>
<feature type="compositionally biased region" description="Polar residues" evidence="1">
    <location>
        <begin position="267"/>
        <end position="281"/>
    </location>
</feature>
<dbReference type="Proteomes" id="UP000682733">
    <property type="component" value="Unassembled WGS sequence"/>
</dbReference>
<evidence type="ECO:0000256" key="1">
    <source>
        <dbReference type="SAM" id="MobiDB-lite"/>
    </source>
</evidence>
<evidence type="ECO:0000313" key="4">
    <source>
        <dbReference type="Proteomes" id="UP000677228"/>
    </source>
</evidence>